<comment type="caution">
    <text evidence="5">The sequence shown here is derived from an EMBL/GenBank/DDBJ whole genome shotgun (WGS) entry which is preliminary data.</text>
</comment>
<evidence type="ECO:0000313" key="5">
    <source>
        <dbReference type="EMBL" id="MUI39872.1"/>
    </source>
</evidence>
<evidence type="ECO:0000256" key="2">
    <source>
        <dbReference type="ARBA" id="ARBA00022741"/>
    </source>
</evidence>
<evidence type="ECO:0000256" key="1">
    <source>
        <dbReference type="ARBA" id="ARBA00006611"/>
    </source>
</evidence>
<dbReference type="PANTHER" id="PTHR30258">
    <property type="entry name" value="TYPE II SECRETION SYSTEM PROTEIN GSPE-RELATED"/>
    <property type="match status" value="1"/>
</dbReference>
<gene>
    <name evidence="5" type="ORF">GNQ48_33585</name>
</gene>
<protein>
    <submittedName>
        <fullName evidence="5">Twitching motility protein PilT</fullName>
    </submittedName>
</protein>
<evidence type="ECO:0000259" key="4">
    <source>
        <dbReference type="Pfam" id="PF00437"/>
    </source>
</evidence>
<dbReference type="GO" id="GO:0016887">
    <property type="term" value="F:ATP hydrolysis activity"/>
    <property type="evidence" value="ECO:0007669"/>
    <property type="project" value="TreeGrafter"/>
</dbReference>
<dbReference type="EMBL" id="WOAD01000129">
    <property type="protein sequence ID" value="MUI39872.1"/>
    <property type="molecule type" value="Genomic_DNA"/>
</dbReference>
<dbReference type="RefSeq" id="WP_155712998.1">
    <property type="nucleotide sequence ID" value="NZ_JAKKZV010000134.1"/>
</dbReference>
<dbReference type="PANTHER" id="PTHR30258:SF1">
    <property type="entry name" value="PROTEIN TRANSPORT PROTEIN HOFB HOMOLOG"/>
    <property type="match status" value="1"/>
</dbReference>
<dbReference type="InterPro" id="IPR001482">
    <property type="entry name" value="T2SS/T4SS_dom"/>
</dbReference>
<evidence type="ECO:0000256" key="3">
    <source>
        <dbReference type="ARBA" id="ARBA00022840"/>
    </source>
</evidence>
<dbReference type="GO" id="GO:0005524">
    <property type="term" value="F:ATP binding"/>
    <property type="evidence" value="ECO:0007669"/>
    <property type="project" value="UniProtKB-KW"/>
</dbReference>
<proteinExistence type="inferred from homology"/>
<keyword evidence="3" id="KW-0067">ATP-binding</keyword>
<accession>A0A844NWF5</accession>
<dbReference type="Gene3D" id="3.40.50.300">
    <property type="entry name" value="P-loop containing nucleotide triphosphate hydrolases"/>
    <property type="match status" value="1"/>
</dbReference>
<feature type="non-terminal residue" evidence="5">
    <location>
        <position position="1"/>
    </location>
</feature>
<dbReference type="SUPFAM" id="SSF52540">
    <property type="entry name" value="P-loop containing nucleoside triphosphate hydrolases"/>
    <property type="match status" value="1"/>
</dbReference>
<feature type="domain" description="Bacterial type II secretion system protein E" evidence="4">
    <location>
        <begin position="17"/>
        <end position="167"/>
    </location>
</feature>
<dbReference type="GO" id="GO:0005886">
    <property type="term" value="C:plasma membrane"/>
    <property type="evidence" value="ECO:0007669"/>
    <property type="project" value="TreeGrafter"/>
</dbReference>
<comment type="similarity">
    <text evidence="1">Belongs to the GSP E family.</text>
</comment>
<dbReference type="AlphaFoldDB" id="A0A844NWF5"/>
<sequence length="219" mass="23767">EDIGYPSEVVATLLNPQLQGLILFCGDMATGKTSSAASLILARLQTLGGVGFTVEDPQETNLSGQHGLGRCIQVRTSRRSGGYSEALLRTLRTGADLILIGEIRDEDTAYQACKASLNGNLVISTIHAKNCPQAIERLITLAKPLASNAYDVVAEGIQAVICQELVSDGGARRLHAEPLLFTGVDSVAMRDKIRRQQIHLLEDDVNRQARKSLWEPIYE</sequence>
<dbReference type="InterPro" id="IPR027417">
    <property type="entry name" value="P-loop_NTPase"/>
</dbReference>
<name>A0A844NWF5_PSEAI</name>
<keyword evidence="2" id="KW-0547">Nucleotide-binding</keyword>
<organism evidence="5 6">
    <name type="scientific">Pseudomonas aeruginosa</name>
    <dbReference type="NCBI Taxonomy" id="287"/>
    <lineage>
        <taxon>Bacteria</taxon>
        <taxon>Pseudomonadati</taxon>
        <taxon>Pseudomonadota</taxon>
        <taxon>Gammaproteobacteria</taxon>
        <taxon>Pseudomonadales</taxon>
        <taxon>Pseudomonadaceae</taxon>
        <taxon>Pseudomonas</taxon>
    </lineage>
</organism>
<dbReference type="Pfam" id="PF00437">
    <property type="entry name" value="T2SSE"/>
    <property type="match status" value="1"/>
</dbReference>
<dbReference type="Proteomes" id="UP000433532">
    <property type="component" value="Unassembled WGS sequence"/>
</dbReference>
<evidence type="ECO:0000313" key="6">
    <source>
        <dbReference type="Proteomes" id="UP000433532"/>
    </source>
</evidence>
<reference evidence="5 6" key="1">
    <citation type="submission" date="2019-11" db="EMBL/GenBank/DDBJ databases">
        <title>Genomes of ocular Pseudomonas aeruginosa isolates.</title>
        <authorList>
            <person name="Khan M."/>
            <person name="Rice S.A."/>
            <person name="Willcox M.D.P."/>
            <person name="Stapleton F."/>
        </authorList>
    </citation>
    <scope>NUCLEOTIDE SEQUENCE [LARGE SCALE GENOMIC DNA]</scope>
    <source>
        <strain evidence="5 6">PA221</strain>
    </source>
</reference>